<feature type="domain" description="Clr5" evidence="5">
    <location>
        <begin position="100"/>
        <end position="153"/>
    </location>
</feature>
<dbReference type="PROSITE" id="PS50088">
    <property type="entry name" value="ANK_REPEAT"/>
    <property type="match status" value="2"/>
</dbReference>
<accession>A0AAJ0F4L7</accession>
<gene>
    <name evidence="6" type="ORF">QBC47DRAFT_384813</name>
</gene>
<dbReference type="SUPFAM" id="SSF48403">
    <property type="entry name" value="Ankyrin repeat"/>
    <property type="match status" value="1"/>
</dbReference>
<dbReference type="EMBL" id="MU839835">
    <property type="protein sequence ID" value="KAK1754736.1"/>
    <property type="molecule type" value="Genomic_DNA"/>
</dbReference>
<evidence type="ECO:0000256" key="1">
    <source>
        <dbReference type="ARBA" id="ARBA00022737"/>
    </source>
</evidence>
<dbReference type="Proteomes" id="UP001239445">
    <property type="component" value="Unassembled WGS sequence"/>
</dbReference>
<name>A0AAJ0F4L7_9PEZI</name>
<dbReference type="PANTHER" id="PTHR24193">
    <property type="entry name" value="ANKYRIN REPEAT PROTEIN"/>
    <property type="match status" value="1"/>
</dbReference>
<dbReference type="InterPro" id="IPR025676">
    <property type="entry name" value="Clr5_dom"/>
</dbReference>
<evidence type="ECO:0000256" key="2">
    <source>
        <dbReference type="ARBA" id="ARBA00023043"/>
    </source>
</evidence>
<organism evidence="6 7">
    <name type="scientific">Echria macrotheca</name>
    <dbReference type="NCBI Taxonomy" id="438768"/>
    <lineage>
        <taxon>Eukaryota</taxon>
        <taxon>Fungi</taxon>
        <taxon>Dikarya</taxon>
        <taxon>Ascomycota</taxon>
        <taxon>Pezizomycotina</taxon>
        <taxon>Sordariomycetes</taxon>
        <taxon>Sordariomycetidae</taxon>
        <taxon>Sordariales</taxon>
        <taxon>Schizotheciaceae</taxon>
        <taxon>Echria</taxon>
    </lineage>
</organism>
<dbReference type="InterPro" id="IPR002110">
    <property type="entry name" value="Ankyrin_rpt"/>
</dbReference>
<dbReference type="PANTHER" id="PTHR24193:SF121">
    <property type="entry name" value="ADA2A-CONTAINING COMPLEX COMPONENT 3, ISOFORM D"/>
    <property type="match status" value="1"/>
</dbReference>
<feature type="repeat" description="ANK" evidence="3">
    <location>
        <begin position="612"/>
        <end position="644"/>
    </location>
</feature>
<sequence length="1191" mass="130920">MDESDQHENEWVDLTEDPTTEELSENNIGCDTSLHQAADSSPSSRLSSLRSFLPSIISDAFTGHRGSNLAATAGGEQINPCRPLPLATQSSKPRKKGPSEAEWEAMKDTIEEHYMNRGLSLNQVVQRLSQHPWNFEATERMYKSRIKKWGLEKNLTKSRLARILAPATSDDGVKEITGIARPSRVEQYIKRTTVDLGCEPMSLQCLRPVDQPCYRVGFEDKLDGVQGDEIESSFPPCNFPATPSFDGDSPCPFLGSGIRKFQLEVEPIWAAIKPWSGILKPFRADSYGDHEYHGLHTRSCDSNCPCRLPPSPSSHVFWVRMSHDSITVTVWGQDLLELVARAGETGAPEFELGTPCSFDGFSLLRNYSRLREVLSEATKTMHRGQTDLSLLINGFLEDRRIWERYGLDKLCSSGVLAEELVRRFRLQQVTRDLDQLDLGVQFADRQVNTQYSGPTPSLGISGFSDGPDSMYAEFLDDDPEENPGWWSNLANFAAGDSFGRTVRVEDTSKGVRSPGAGRNNRKRGAPDELIQASNTGKRKRSSDNPLGSGSNKALIDESGPLHGLAELESEVHVIPHLDIRLVNACTEGNLIAAQDLLTAGANPDAVVDMNSRKCTPLISAAENGHIDLVRLLFKSGASLDQMGTAKRRAGSSCDCSPLLAAVRAGNEEMAQLLLDLGATVEHALAANEGTPSHTALTAAAASRNAELFKLLLFWNTSWSLGLKQFDLLPDRNSQLGRKTDELLTASTQGKTQTAVELLRTGADINAISFRGTALSVAAQAKKPAVVKLLLKHGADVQLAALYLSRTGFEETAKKLVREAYGCQGGFADPRDRFRVLRKRFIKHHERLVAQLGSLTQHKSYRRAWSAGIAAMKAITRGEAPGDVSNVLPLLAIARAVAEMLAGETGDFTLIDKFDQDLPRWIDLFPESDEVSATFRGAVKDLWAVILDDAFFLDTDFLDAEPLARFQELISQLMDQAREPLGLGSGGPRRGGLSLDAALNDWRQRIGLYEGNPSRARTSSPASARRDSQSHTSDWTMFSPPEKPWLPPDSDSPGLRPNLVPLGRRPTQPDPRWPGGDNVPTAFAPREMAECLIRGVIFAFLFCFFQVCQLSSTALLAVVQIRVGTVSERHSNLVRYLEASHRTSQLDEKVQTRCGAADGGIDGNVSVDVEKEEWSNCAKGWYSRLGLNGIWM</sequence>
<dbReference type="AlphaFoldDB" id="A0AAJ0F4L7"/>
<dbReference type="Pfam" id="PF14420">
    <property type="entry name" value="Clr5"/>
    <property type="match status" value="1"/>
</dbReference>
<dbReference type="Pfam" id="PF00023">
    <property type="entry name" value="Ank"/>
    <property type="match status" value="1"/>
</dbReference>
<keyword evidence="2 3" id="KW-0040">ANK repeat</keyword>
<evidence type="ECO:0000313" key="7">
    <source>
        <dbReference type="Proteomes" id="UP001239445"/>
    </source>
</evidence>
<feature type="region of interest" description="Disordered" evidence="4">
    <location>
        <begin position="1009"/>
        <end position="1075"/>
    </location>
</feature>
<dbReference type="Pfam" id="PF13637">
    <property type="entry name" value="Ank_4"/>
    <property type="match status" value="1"/>
</dbReference>
<dbReference type="InterPro" id="IPR036770">
    <property type="entry name" value="Ankyrin_rpt-contain_sf"/>
</dbReference>
<evidence type="ECO:0000256" key="3">
    <source>
        <dbReference type="PROSITE-ProRule" id="PRU00023"/>
    </source>
</evidence>
<dbReference type="PROSITE" id="PS50297">
    <property type="entry name" value="ANK_REP_REGION"/>
    <property type="match status" value="1"/>
</dbReference>
<protein>
    <recommendedName>
        <fullName evidence="5">Clr5 domain-containing protein</fullName>
    </recommendedName>
</protein>
<feature type="region of interest" description="Disordered" evidence="4">
    <location>
        <begin position="71"/>
        <end position="102"/>
    </location>
</feature>
<keyword evidence="7" id="KW-1185">Reference proteome</keyword>
<reference evidence="6" key="1">
    <citation type="submission" date="2023-06" db="EMBL/GenBank/DDBJ databases">
        <title>Genome-scale phylogeny and comparative genomics of the fungal order Sordariales.</title>
        <authorList>
            <consortium name="Lawrence Berkeley National Laboratory"/>
            <person name="Hensen N."/>
            <person name="Bonometti L."/>
            <person name="Westerberg I."/>
            <person name="Brannstrom I.O."/>
            <person name="Guillou S."/>
            <person name="Cros-Aarteil S."/>
            <person name="Calhoun S."/>
            <person name="Haridas S."/>
            <person name="Kuo A."/>
            <person name="Mondo S."/>
            <person name="Pangilinan J."/>
            <person name="Riley R."/>
            <person name="Labutti K."/>
            <person name="Andreopoulos B."/>
            <person name="Lipzen A."/>
            <person name="Chen C."/>
            <person name="Yanf M."/>
            <person name="Daum C."/>
            <person name="Ng V."/>
            <person name="Clum A."/>
            <person name="Steindorff A."/>
            <person name="Ohm R."/>
            <person name="Martin F."/>
            <person name="Silar P."/>
            <person name="Natvig D."/>
            <person name="Lalanne C."/>
            <person name="Gautier V."/>
            <person name="Ament-Velasquez S.L."/>
            <person name="Kruys A."/>
            <person name="Hutchinson M.I."/>
            <person name="Powell A.J."/>
            <person name="Barry K."/>
            <person name="Miller A.N."/>
            <person name="Grigoriev I.V."/>
            <person name="Debuchy R."/>
            <person name="Gladieux P."/>
            <person name="Thoren M.H."/>
            <person name="Johannesson H."/>
        </authorList>
    </citation>
    <scope>NUCLEOTIDE SEQUENCE</scope>
    <source>
        <strain evidence="6">PSN4</strain>
    </source>
</reference>
<proteinExistence type="predicted"/>
<evidence type="ECO:0000313" key="6">
    <source>
        <dbReference type="EMBL" id="KAK1754736.1"/>
    </source>
</evidence>
<dbReference type="Gene3D" id="1.25.40.20">
    <property type="entry name" value="Ankyrin repeat-containing domain"/>
    <property type="match status" value="2"/>
</dbReference>
<dbReference type="GO" id="GO:0005634">
    <property type="term" value="C:nucleus"/>
    <property type="evidence" value="ECO:0007669"/>
    <property type="project" value="TreeGrafter"/>
</dbReference>
<dbReference type="InterPro" id="IPR050663">
    <property type="entry name" value="Ankyrin-SOCS_Box"/>
</dbReference>
<dbReference type="GO" id="GO:0000976">
    <property type="term" value="F:transcription cis-regulatory region binding"/>
    <property type="evidence" value="ECO:0007669"/>
    <property type="project" value="TreeGrafter"/>
</dbReference>
<feature type="repeat" description="ANK" evidence="3">
    <location>
        <begin position="769"/>
        <end position="801"/>
    </location>
</feature>
<dbReference type="SMART" id="SM00248">
    <property type="entry name" value="ANK"/>
    <property type="match status" value="5"/>
</dbReference>
<feature type="region of interest" description="Disordered" evidence="4">
    <location>
        <begin position="503"/>
        <end position="554"/>
    </location>
</feature>
<feature type="compositionally biased region" description="Polar residues" evidence="4">
    <location>
        <begin position="25"/>
        <end position="39"/>
    </location>
</feature>
<feature type="region of interest" description="Disordered" evidence="4">
    <location>
        <begin position="1"/>
        <end position="46"/>
    </location>
</feature>
<feature type="compositionally biased region" description="Low complexity" evidence="4">
    <location>
        <begin position="1012"/>
        <end position="1022"/>
    </location>
</feature>
<feature type="compositionally biased region" description="Basic and acidic residues" evidence="4">
    <location>
        <begin position="1"/>
        <end position="10"/>
    </location>
</feature>
<evidence type="ECO:0000259" key="5">
    <source>
        <dbReference type="Pfam" id="PF14420"/>
    </source>
</evidence>
<comment type="caution">
    <text evidence="6">The sequence shown here is derived from an EMBL/GenBank/DDBJ whole genome shotgun (WGS) entry which is preliminary data.</text>
</comment>
<feature type="compositionally biased region" description="Acidic residues" evidence="4">
    <location>
        <begin position="11"/>
        <end position="24"/>
    </location>
</feature>
<dbReference type="GO" id="GO:0045944">
    <property type="term" value="P:positive regulation of transcription by RNA polymerase II"/>
    <property type="evidence" value="ECO:0007669"/>
    <property type="project" value="TreeGrafter"/>
</dbReference>
<evidence type="ECO:0000256" key="4">
    <source>
        <dbReference type="SAM" id="MobiDB-lite"/>
    </source>
</evidence>
<keyword evidence="1" id="KW-0677">Repeat</keyword>